<dbReference type="PANTHER" id="PTHR12411">
    <property type="entry name" value="CYSTEINE PROTEASE FAMILY C1-RELATED"/>
    <property type="match status" value="1"/>
</dbReference>
<feature type="non-terminal residue" evidence="5">
    <location>
        <position position="1"/>
    </location>
</feature>
<dbReference type="AlphaFoldDB" id="A0A7R9PYD2"/>
<keyword evidence="6" id="KW-1185">Reference proteome</keyword>
<dbReference type="EMBL" id="CAJPIZ010003000">
    <property type="protein sequence ID" value="CAG2105786.1"/>
    <property type="molecule type" value="Genomic_DNA"/>
</dbReference>
<dbReference type="OrthoDB" id="10253408at2759"/>
<dbReference type="FunFam" id="3.90.70.10:FF:000039">
    <property type="entry name" value="Cysteine proteinase 2, putative"/>
    <property type="match status" value="1"/>
</dbReference>
<evidence type="ECO:0000259" key="3">
    <source>
        <dbReference type="SMART" id="SM00645"/>
    </source>
</evidence>
<evidence type="ECO:0000256" key="2">
    <source>
        <dbReference type="ARBA" id="ARBA00023157"/>
    </source>
</evidence>
<dbReference type="InterPro" id="IPR013128">
    <property type="entry name" value="Peptidase_C1A"/>
</dbReference>
<dbReference type="InterPro" id="IPR038765">
    <property type="entry name" value="Papain-like_cys_pep_sf"/>
</dbReference>
<dbReference type="GO" id="GO:0008234">
    <property type="term" value="F:cysteine-type peptidase activity"/>
    <property type="evidence" value="ECO:0007669"/>
    <property type="project" value="InterPro"/>
</dbReference>
<evidence type="ECO:0000313" key="6">
    <source>
        <dbReference type="Proteomes" id="UP000759131"/>
    </source>
</evidence>
<feature type="domain" description="Cathepsin propeptide inhibitor" evidence="4">
    <location>
        <begin position="3"/>
        <end position="29"/>
    </location>
</feature>
<dbReference type="InterPro" id="IPR013201">
    <property type="entry name" value="Prot_inhib_I29"/>
</dbReference>
<feature type="domain" description="Cathepsin propeptide inhibitor" evidence="4">
    <location>
        <begin position="298"/>
        <end position="366"/>
    </location>
</feature>
<dbReference type="InterPro" id="IPR025661">
    <property type="entry name" value="Pept_asp_AS"/>
</dbReference>
<evidence type="ECO:0000259" key="4">
    <source>
        <dbReference type="SMART" id="SM00848"/>
    </source>
</evidence>
<sequence>VAHNAEADQGLHTYRVGINQFADMTDEEYRSHLNLRINPAYLQNLTEVDERIDGTADPASIDWHAKGKVAAVKDQGQCGSCFAFSAVASIESQYAIATGKAVPDLSAQQIVDCIHSGGDVCQTGGDPVGALNLVIQEGGVETTRDYPYHARMSSCVYSRSKAAVSITGVKTLQTGNENTLKSMVAGQPVAVAIDAGHSGFRNYHSGVYQDSACHTQVSGLNHGVLAAGYGSENGHDYWLIKNSWGTGYGANGYIKMARNHNNNCGVASINMKLIITLAAVVAMVSAVTISPDEIESEWQKFKREYRTKNTLTAMTAAEAEKEEPKRRQIFADNYRTVVEHNTEADAGLHPYRLGVNEFADMTDEEFRQKYLGLLPPKPKCDYLENYLR</sequence>
<reference evidence="5" key="1">
    <citation type="submission" date="2020-11" db="EMBL/GenBank/DDBJ databases">
        <authorList>
            <person name="Tran Van P."/>
        </authorList>
    </citation>
    <scope>NUCLEOTIDE SEQUENCE</scope>
</reference>
<dbReference type="PROSITE" id="PS00640">
    <property type="entry name" value="THIOL_PROTEASE_ASN"/>
    <property type="match status" value="1"/>
</dbReference>
<dbReference type="EMBL" id="OC857575">
    <property type="protein sequence ID" value="CAD7625356.1"/>
    <property type="molecule type" value="Genomic_DNA"/>
</dbReference>
<accession>A0A7R9PYD2</accession>
<comment type="similarity">
    <text evidence="1">Belongs to the peptidase C1 family.</text>
</comment>
<gene>
    <name evidence="5" type="ORF">OSB1V03_LOCUS5791</name>
</gene>
<feature type="domain" description="Peptidase C1A papain C-terminal" evidence="3">
    <location>
        <begin position="57"/>
        <end position="275"/>
    </location>
</feature>
<proteinExistence type="inferred from homology"/>
<evidence type="ECO:0000256" key="1">
    <source>
        <dbReference type="ARBA" id="ARBA00008455"/>
    </source>
</evidence>
<dbReference type="Proteomes" id="UP000759131">
    <property type="component" value="Unassembled WGS sequence"/>
</dbReference>
<dbReference type="SUPFAM" id="SSF54001">
    <property type="entry name" value="Cysteine proteinases"/>
    <property type="match status" value="2"/>
</dbReference>
<evidence type="ECO:0008006" key="7">
    <source>
        <dbReference type="Google" id="ProtNLM"/>
    </source>
</evidence>
<name>A0A7R9PYD2_9ACAR</name>
<organism evidence="5">
    <name type="scientific">Medioppia subpectinata</name>
    <dbReference type="NCBI Taxonomy" id="1979941"/>
    <lineage>
        <taxon>Eukaryota</taxon>
        <taxon>Metazoa</taxon>
        <taxon>Ecdysozoa</taxon>
        <taxon>Arthropoda</taxon>
        <taxon>Chelicerata</taxon>
        <taxon>Arachnida</taxon>
        <taxon>Acari</taxon>
        <taxon>Acariformes</taxon>
        <taxon>Sarcoptiformes</taxon>
        <taxon>Oribatida</taxon>
        <taxon>Brachypylina</taxon>
        <taxon>Oppioidea</taxon>
        <taxon>Oppiidae</taxon>
        <taxon>Medioppia</taxon>
    </lineage>
</organism>
<evidence type="ECO:0000313" key="5">
    <source>
        <dbReference type="EMBL" id="CAD7625356.1"/>
    </source>
</evidence>
<dbReference type="Pfam" id="PF08246">
    <property type="entry name" value="Inhibitor_I29"/>
    <property type="match status" value="2"/>
</dbReference>
<dbReference type="Gene3D" id="3.90.70.10">
    <property type="entry name" value="Cysteine proteinases"/>
    <property type="match status" value="1"/>
</dbReference>
<dbReference type="PROSITE" id="PS00639">
    <property type="entry name" value="THIOL_PROTEASE_HIS"/>
    <property type="match status" value="1"/>
</dbReference>
<dbReference type="PRINTS" id="PR00705">
    <property type="entry name" value="PAPAIN"/>
</dbReference>
<protein>
    <recommendedName>
        <fullName evidence="7">Cysteine proteinase</fullName>
    </recommendedName>
</protein>
<dbReference type="InterPro" id="IPR039417">
    <property type="entry name" value="Peptidase_C1A_papain-like"/>
</dbReference>
<dbReference type="GO" id="GO:0006508">
    <property type="term" value="P:proteolysis"/>
    <property type="evidence" value="ECO:0007669"/>
    <property type="project" value="InterPro"/>
</dbReference>
<dbReference type="Gene3D" id="1.10.287.2250">
    <property type="match status" value="1"/>
</dbReference>
<dbReference type="CDD" id="cd02248">
    <property type="entry name" value="Peptidase_C1A"/>
    <property type="match status" value="1"/>
</dbReference>
<dbReference type="SMART" id="SM00848">
    <property type="entry name" value="Inhibitor_I29"/>
    <property type="match status" value="2"/>
</dbReference>
<dbReference type="InterPro" id="IPR000668">
    <property type="entry name" value="Peptidase_C1A_C"/>
</dbReference>
<dbReference type="SMART" id="SM00645">
    <property type="entry name" value="Pept_C1"/>
    <property type="match status" value="1"/>
</dbReference>
<dbReference type="Pfam" id="PF00112">
    <property type="entry name" value="Peptidase_C1"/>
    <property type="match status" value="1"/>
</dbReference>
<keyword evidence="2" id="KW-1015">Disulfide bond</keyword>
<dbReference type="InterPro" id="IPR025660">
    <property type="entry name" value="Pept_his_AS"/>
</dbReference>